<sequence>MALTSRFKPFMKIFHLAKGRGKFAIGGSVPNFPLCVEEVIEQLPVDAPKAGIIVVDENAIANSGLHDVVVNNNVDNIQDIPITDPA</sequence>
<dbReference type="Proteomes" id="UP000708208">
    <property type="component" value="Unassembled WGS sequence"/>
</dbReference>
<dbReference type="OrthoDB" id="10057854at2759"/>
<reference evidence="1" key="1">
    <citation type="submission" date="2021-06" db="EMBL/GenBank/DDBJ databases">
        <authorList>
            <person name="Hodson N. C."/>
            <person name="Mongue J. A."/>
            <person name="Jaron S. K."/>
        </authorList>
    </citation>
    <scope>NUCLEOTIDE SEQUENCE</scope>
</reference>
<organism evidence="1 2">
    <name type="scientific">Allacma fusca</name>
    <dbReference type="NCBI Taxonomy" id="39272"/>
    <lineage>
        <taxon>Eukaryota</taxon>
        <taxon>Metazoa</taxon>
        <taxon>Ecdysozoa</taxon>
        <taxon>Arthropoda</taxon>
        <taxon>Hexapoda</taxon>
        <taxon>Collembola</taxon>
        <taxon>Symphypleona</taxon>
        <taxon>Sminthuridae</taxon>
        <taxon>Allacma</taxon>
    </lineage>
</organism>
<protein>
    <submittedName>
        <fullName evidence="1">Uncharacterized protein</fullName>
    </submittedName>
</protein>
<name>A0A8J2LAM4_9HEXA</name>
<keyword evidence="2" id="KW-1185">Reference proteome</keyword>
<proteinExistence type="predicted"/>
<gene>
    <name evidence="1" type="ORF">AFUS01_LOCUS29491</name>
</gene>
<dbReference type="AlphaFoldDB" id="A0A8J2LAM4"/>
<accession>A0A8J2LAM4</accession>
<dbReference type="EMBL" id="CAJVCH010436836">
    <property type="protein sequence ID" value="CAG7819019.1"/>
    <property type="molecule type" value="Genomic_DNA"/>
</dbReference>
<comment type="caution">
    <text evidence="1">The sequence shown here is derived from an EMBL/GenBank/DDBJ whole genome shotgun (WGS) entry which is preliminary data.</text>
</comment>
<evidence type="ECO:0000313" key="1">
    <source>
        <dbReference type="EMBL" id="CAG7819019.1"/>
    </source>
</evidence>
<evidence type="ECO:0000313" key="2">
    <source>
        <dbReference type="Proteomes" id="UP000708208"/>
    </source>
</evidence>